<name>A0A8H3QE92_9GLOM</name>
<dbReference type="AlphaFoldDB" id="A0A8H3QE92"/>
<dbReference type="OrthoDB" id="2423195at2759"/>
<evidence type="ECO:0000256" key="1">
    <source>
        <dbReference type="SAM" id="MobiDB-lite"/>
    </source>
</evidence>
<feature type="compositionally biased region" description="Basic and acidic residues" evidence="1">
    <location>
        <begin position="16"/>
        <end position="26"/>
    </location>
</feature>
<keyword evidence="2" id="KW-1133">Transmembrane helix</keyword>
<organism evidence="3 4">
    <name type="scientific">Rhizophagus clarus</name>
    <dbReference type="NCBI Taxonomy" id="94130"/>
    <lineage>
        <taxon>Eukaryota</taxon>
        <taxon>Fungi</taxon>
        <taxon>Fungi incertae sedis</taxon>
        <taxon>Mucoromycota</taxon>
        <taxon>Glomeromycotina</taxon>
        <taxon>Glomeromycetes</taxon>
        <taxon>Glomerales</taxon>
        <taxon>Glomeraceae</taxon>
        <taxon>Rhizophagus</taxon>
    </lineage>
</organism>
<dbReference type="Proteomes" id="UP000615446">
    <property type="component" value="Unassembled WGS sequence"/>
</dbReference>
<evidence type="ECO:0000313" key="4">
    <source>
        <dbReference type="Proteomes" id="UP000615446"/>
    </source>
</evidence>
<proteinExistence type="predicted"/>
<reference evidence="3" key="1">
    <citation type="submission" date="2019-10" db="EMBL/GenBank/DDBJ databases">
        <title>Conservation and host-specific expression of non-tandemly repeated heterogenous ribosome RNA gene in arbuscular mycorrhizal fungi.</title>
        <authorList>
            <person name="Maeda T."/>
            <person name="Kobayashi Y."/>
            <person name="Nakagawa T."/>
            <person name="Ezawa T."/>
            <person name="Yamaguchi K."/>
            <person name="Bino T."/>
            <person name="Nishimoto Y."/>
            <person name="Shigenobu S."/>
            <person name="Kawaguchi M."/>
        </authorList>
    </citation>
    <scope>NUCLEOTIDE SEQUENCE</scope>
    <source>
        <strain evidence="3">HR1</strain>
    </source>
</reference>
<evidence type="ECO:0000256" key="2">
    <source>
        <dbReference type="SAM" id="Phobius"/>
    </source>
</evidence>
<sequence>MSGKNKTYDNDSNGDGLRDGKRDIIDQSRNYVPTSPDRLVLIANGEPIKPTWKRILRKDKPWNQNDVRIFVSSALVATDHRTDYEVKEIITELGNLESGLKGKYRSIVISGTEALLSRERYSFIPSSSIFLITVQCIKFLMIYID</sequence>
<protein>
    <submittedName>
        <fullName evidence="3">Uncharacterized protein</fullName>
    </submittedName>
</protein>
<feature type="transmembrane region" description="Helical" evidence="2">
    <location>
        <begin position="123"/>
        <end position="144"/>
    </location>
</feature>
<evidence type="ECO:0000313" key="3">
    <source>
        <dbReference type="EMBL" id="GES76026.1"/>
    </source>
</evidence>
<gene>
    <name evidence="3" type="ORF">RCL2_000342700</name>
</gene>
<comment type="caution">
    <text evidence="3">The sequence shown here is derived from an EMBL/GenBank/DDBJ whole genome shotgun (WGS) entry which is preliminary data.</text>
</comment>
<keyword evidence="2" id="KW-0472">Membrane</keyword>
<dbReference type="EMBL" id="BLAL01000018">
    <property type="protein sequence ID" value="GES76026.1"/>
    <property type="molecule type" value="Genomic_DNA"/>
</dbReference>
<accession>A0A8H3QE92</accession>
<feature type="region of interest" description="Disordered" evidence="1">
    <location>
        <begin position="1"/>
        <end position="28"/>
    </location>
</feature>
<keyword evidence="2" id="KW-0812">Transmembrane</keyword>